<protein>
    <recommendedName>
        <fullName evidence="6">RING-type domain-containing protein</fullName>
    </recommendedName>
</protein>
<dbReference type="PANTHER" id="PTHR10131:SF94">
    <property type="entry name" value="TNF RECEPTOR-ASSOCIATED FACTOR 4"/>
    <property type="match status" value="1"/>
</dbReference>
<dbReference type="GO" id="GO:0008270">
    <property type="term" value="F:zinc ion binding"/>
    <property type="evidence" value="ECO:0007669"/>
    <property type="project" value="UniProtKB-KW"/>
</dbReference>
<keyword evidence="3" id="KW-0862">Zinc</keyword>
<gene>
    <name evidence="7" type="ORF">ONB1V03_LOCUS15129</name>
</gene>
<evidence type="ECO:0000259" key="6">
    <source>
        <dbReference type="PROSITE" id="PS50089"/>
    </source>
</evidence>
<evidence type="ECO:0000256" key="1">
    <source>
        <dbReference type="ARBA" id="ARBA00022723"/>
    </source>
</evidence>
<dbReference type="PROSITE" id="PS50089">
    <property type="entry name" value="ZF_RING_2"/>
    <property type="match status" value="1"/>
</dbReference>
<proteinExistence type="predicted"/>
<evidence type="ECO:0000313" key="7">
    <source>
        <dbReference type="EMBL" id="CAD7658508.1"/>
    </source>
</evidence>
<name>A0A7R9MGB4_9ACAR</name>
<evidence type="ECO:0000313" key="8">
    <source>
        <dbReference type="Proteomes" id="UP000728032"/>
    </source>
</evidence>
<dbReference type="InterPro" id="IPR001841">
    <property type="entry name" value="Znf_RING"/>
</dbReference>
<dbReference type="SMART" id="SM00184">
    <property type="entry name" value="RING"/>
    <property type="match status" value="1"/>
</dbReference>
<evidence type="ECO:0000256" key="2">
    <source>
        <dbReference type="ARBA" id="ARBA00022771"/>
    </source>
</evidence>
<dbReference type="SUPFAM" id="SSF49599">
    <property type="entry name" value="TRAF domain-like"/>
    <property type="match status" value="1"/>
</dbReference>
<accession>A0A7R9MGB4</accession>
<keyword evidence="2 4" id="KW-0863">Zinc-finger</keyword>
<evidence type="ECO:0000256" key="3">
    <source>
        <dbReference type="ARBA" id="ARBA00022833"/>
    </source>
</evidence>
<dbReference type="PANTHER" id="PTHR10131">
    <property type="entry name" value="TNF RECEPTOR ASSOCIATED FACTOR"/>
    <property type="match status" value="1"/>
</dbReference>
<evidence type="ECO:0000256" key="4">
    <source>
        <dbReference type="PROSITE-ProRule" id="PRU00175"/>
    </source>
</evidence>
<dbReference type="AlphaFoldDB" id="A0A7R9MGB4"/>
<dbReference type="OrthoDB" id="5971507at2759"/>
<keyword evidence="1" id="KW-0479">Metal-binding</keyword>
<evidence type="ECO:0000256" key="5">
    <source>
        <dbReference type="SAM" id="Coils"/>
    </source>
</evidence>
<keyword evidence="5" id="KW-0175">Coiled coil</keyword>
<keyword evidence="8" id="KW-1185">Reference proteome</keyword>
<dbReference type="EMBL" id="CAJPVJ010015147">
    <property type="protein sequence ID" value="CAG2175694.1"/>
    <property type="molecule type" value="Genomic_DNA"/>
</dbReference>
<dbReference type="InterPro" id="IPR017907">
    <property type="entry name" value="Znf_RING_CS"/>
</dbReference>
<dbReference type="SUPFAM" id="SSF57850">
    <property type="entry name" value="RING/U-box"/>
    <property type="match status" value="1"/>
</dbReference>
<feature type="domain" description="RING-type" evidence="6">
    <location>
        <begin position="22"/>
        <end position="63"/>
    </location>
</feature>
<dbReference type="Proteomes" id="UP000728032">
    <property type="component" value="Unassembled WGS sequence"/>
</dbReference>
<dbReference type="PROSITE" id="PS00518">
    <property type="entry name" value="ZF_RING_1"/>
    <property type="match status" value="1"/>
</dbReference>
<dbReference type="EMBL" id="OC929972">
    <property type="protein sequence ID" value="CAD7658508.1"/>
    <property type="molecule type" value="Genomic_DNA"/>
</dbReference>
<dbReference type="InterPro" id="IPR013083">
    <property type="entry name" value="Znf_RING/FYVE/PHD"/>
</dbReference>
<feature type="coiled-coil region" evidence="5">
    <location>
        <begin position="153"/>
        <end position="222"/>
    </location>
</feature>
<organism evidence="7">
    <name type="scientific">Oppiella nova</name>
    <dbReference type="NCBI Taxonomy" id="334625"/>
    <lineage>
        <taxon>Eukaryota</taxon>
        <taxon>Metazoa</taxon>
        <taxon>Ecdysozoa</taxon>
        <taxon>Arthropoda</taxon>
        <taxon>Chelicerata</taxon>
        <taxon>Arachnida</taxon>
        <taxon>Acari</taxon>
        <taxon>Acariformes</taxon>
        <taxon>Sarcoptiformes</taxon>
        <taxon>Oribatida</taxon>
        <taxon>Brachypylina</taxon>
        <taxon>Oppioidea</taxon>
        <taxon>Oppiidae</taxon>
        <taxon>Oppiella</taxon>
    </lineage>
</organism>
<dbReference type="Pfam" id="PF13445">
    <property type="entry name" value="zf-RING_UBOX"/>
    <property type="match status" value="1"/>
</dbReference>
<dbReference type="Gene3D" id="3.30.40.10">
    <property type="entry name" value="Zinc/RING finger domain, C3HC4 (zinc finger)"/>
    <property type="match status" value="1"/>
</dbReference>
<reference evidence="7" key="1">
    <citation type="submission" date="2020-11" db="EMBL/GenBank/DDBJ databases">
        <authorList>
            <person name="Tran Van P."/>
        </authorList>
    </citation>
    <scope>NUCLEOTIDE SEQUENCE</scope>
</reference>
<sequence>MVGHERSRFVDLSDQLADQLKCGLCLNILDNPMDTHCKHTYCHECLKQSVTSGIGGRKCPHCRRSLTTGSRKRSRSDIDDNNVLIIGLKVVAQVNRTAKNFIDKLRIKCHNECNGCPEVTELERLVIHLKTCEYKVCHKCGRRDTTEDGHNCIDVLKTANNELKQLAQNLDNNYKQSQKTSKTVAKRLDECQRRMDDSERLRQTLVNKLTELRQKFRESEKQKTRDDHILRSISTQLSPITGFQTDNQFVLRTEYLLIGTYRVDSINIELCSDGLRLAAVPTNSTQNKTNISIGLPFTCITQLMYCTDPSLQVLFIKITAEYCLKFCESLHMCGPNSYDKCTFDVQSNDLRERYIKVVAMKRFQCNSLCDMSFIRIMDYLMDSRCETISLSQALTIRPTNADPTV</sequence>
<dbReference type="InterPro" id="IPR027370">
    <property type="entry name" value="Znf-RING_euk"/>
</dbReference>